<keyword evidence="3" id="KW-0808">Transferase</keyword>
<reference evidence="2 5" key="2">
    <citation type="submission" date="2019-06" db="EMBL/GenBank/DDBJ databases">
        <title>Whole genome shotgun sequence of Brevibacillus agri NBRC 15538.</title>
        <authorList>
            <person name="Hosoyama A."/>
            <person name="Uohara A."/>
            <person name="Ohji S."/>
            <person name="Ichikawa N."/>
        </authorList>
    </citation>
    <scope>NUCLEOTIDE SEQUENCE [LARGE SCALE GENOMIC DNA]</scope>
    <source>
        <strain evidence="2 5">NBRC 15538</strain>
    </source>
</reference>
<sequence length="290" mass="30869">MAAHAVILALFSALVLPLVLQRPMLSFCSQILAKKRMTRPNYRGEPVLTAGGLVLVASMAVTILVQLLLLALAGAPREVLVQGLLLACGMAAMACWGWIDDKAGDRITKGFRGHFGALLRERRVTSGMGKLIGGGLTAVSVSLFVSAGFWPWLVACGLLAISPNILNLFDLRPARAIKVFWLLVSLAAIGSVSGGTTGEPSAVWLFLLPVLVATVLFFPHDAGGRIMLGDTGANALGFAIGYTYATATPLSWQAAFLCGFVALQVAAEFVSFSQVIEQKAWLKRLDEWGR</sequence>
<proteinExistence type="predicted"/>
<dbReference type="GO" id="GO:0016740">
    <property type="term" value="F:transferase activity"/>
    <property type="evidence" value="ECO:0007669"/>
    <property type="project" value="UniProtKB-KW"/>
</dbReference>
<evidence type="ECO:0000313" key="3">
    <source>
        <dbReference type="EMBL" id="RNB53272.1"/>
    </source>
</evidence>
<dbReference type="AlphaFoldDB" id="A0A3M8APZ8"/>
<keyword evidence="1" id="KW-0472">Membrane</keyword>
<gene>
    <name evidence="2" type="ORF">BAG01nite_01810</name>
    <name evidence="3" type="ORF">EB820_16930</name>
</gene>
<feature type="transmembrane region" description="Helical" evidence="1">
    <location>
        <begin position="251"/>
        <end position="276"/>
    </location>
</feature>
<keyword evidence="5" id="KW-1185">Reference proteome</keyword>
<reference evidence="3 4" key="1">
    <citation type="submission" date="2018-10" db="EMBL/GenBank/DDBJ databases">
        <title>Phylogenomics of Brevibacillus.</title>
        <authorList>
            <person name="Dunlap C."/>
        </authorList>
    </citation>
    <scope>NUCLEOTIDE SEQUENCE [LARGE SCALE GENOMIC DNA]</scope>
    <source>
        <strain evidence="3 4">NRRL NRS 1219</strain>
    </source>
</reference>
<evidence type="ECO:0000313" key="5">
    <source>
        <dbReference type="Proteomes" id="UP000317180"/>
    </source>
</evidence>
<dbReference type="OrthoDB" id="2679245at2"/>
<feature type="transmembrane region" description="Helical" evidence="1">
    <location>
        <begin position="176"/>
        <end position="195"/>
    </location>
</feature>
<accession>A0A3M8APZ8</accession>
<feature type="transmembrane region" description="Helical" evidence="1">
    <location>
        <begin position="201"/>
        <end position="219"/>
    </location>
</feature>
<name>A0A3M8APZ8_9BACL</name>
<organism evidence="3 4">
    <name type="scientific">Brevibacillus agri</name>
    <dbReference type="NCBI Taxonomy" id="51101"/>
    <lineage>
        <taxon>Bacteria</taxon>
        <taxon>Bacillati</taxon>
        <taxon>Bacillota</taxon>
        <taxon>Bacilli</taxon>
        <taxon>Bacillales</taxon>
        <taxon>Paenibacillaceae</taxon>
        <taxon>Brevibacillus</taxon>
    </lineage>
</organism>
<feature type="transmembrane region" description="Helical" evidence="1">
    <location>
        <begin position="79"/>
        <end position="99"/>
    </location>
</feature>
<evidence type="ECO:0000313" key="4">
    <source>
        <dbReference type="Proteomes" id="UP000276178"/>
    </source>
</evidence>
<keyword evidence="1" id="KW-1133">Transmembrane helix</keyword>
<keyword evidence="1" id="KW-0812">Transmembrane</keyword>
<protein>
    <submittedName>
        <fullName evidence="3">UDP-N-acetylmuramyl pentapeptide phosphotransferase</fullName>
    </submittedName>
</protein>
<feature type="transmembrane region" description="Helical" evidence="1">
    <location>
        <begin position="52"/>
        <end position="72"/>
    </location>
</feature>
<dbReference type="EMBL" id="RHHN01000048">
    <property type="protein sequence ID" value="RNB53272.1"/>
    <property type="molecule type" value="Genomic_DNA"/>
</dbReference>
<comment type="caution">
    <text evidence="3">The sequence shown here is derived from an EMBL/GenBank/DDBJ whole genome shotgun (WGS) entry which is preliminary data.</text>
</comment>
<evidence type="ECO:0000313" key="2">
    <source>
        <dbReference type="EMBL" id="GED24079.1"/>
    </source>
</evidence>
<dbReference type="Proteomes" id="UP000276178">
    <property type="component" value="Unassembled WGS sequence"/>
</dbReference>
<evidence type="ECO:0000256" key="1">
    <source>
        <dbReference type="SAM" id="Phobius"/>
    </source>
</evidence>
<dbReference type="RefSeq" id="WP_122953132.1">
    <property type="nucleotide sequence ID" value="NZ_BJOD01000001.1"/>
</dbReference>
<dbReference type="Proteomes" id="UP000317180">
    <property type="component" value="Unassembled WGS sequence"/>
</dbReference>
<dbReference type="GeneID" id="82812034"/>
<dbReference type="EMBL" id="BJOD01000001">
    <property type="protein sequence ID" value="GED24079.1"/>
    <property type="molecule type" value="Genomic_DNA"/>
</dbReference>